<feature type="domain" description="Glycosyl transferase family 1" evidence="1">
    <location>
        <begin position="193"/>
        <end position="336"/>
    </location>
</feature>
<protein>
    <submittedName>
        <fullName evidence="2">Glycosyltransferase</fullName>
        <ecNumber evidence="2">2.4.-.-</ecNumber>
    </submittedName>
</protein>
<keyword evidence="2" id="KW-0808">Transferase</keyword>
<dbReference type="CDD" id="cd03811">
    <property type="entry name" value="GT4_GT28_WabH-like"/>
    <property type="match status" value="1"/>
</dbReference>
<keyword evidence="3" id="KW-1185">Reference proteome</keyword>
<dbReference type="EMBL" id="JBHTLI010000001">
    <property type="protein sequence ID" value="MFD1094252.1"/>
    <property type="molecule type" value="Genomic_DNA"/>
</dbReference>
<dbReference type="SUPFAM" id="SSF53756">
    <property type="entry name" value="UDP-Glycosyltransferase/glycogen phosphorylase"/>
    <property type="match status" value="1"/>
</dbReference>
<evidence type="ECO:0000313" key="2">
    <source>
        <dbReference type="EMBL" id="MFD1094252.1"/>
    </source>
</evidence>
<keyword evidence="2" id="KW-0328">Glycosyltransferase</keyword>
<evidence type="ECO:0000313" key="3">
    <source>
        <dbReference type="Proteomes" id="UP001597131"/>
    </source>
</evidence>
<proteinExistence type="predicted"/>
<dbReference type="GO" id="GO:0016757">
    <property type="term" value="F:glycosyltransferase activity"/>
    <property type="evidence" value="ECO:0007669"/>
    <property type="project" value="UniProtKB-KW"/>
</dbReference>
<dbReference type="Proteomes" id="UP001597131">
    <property type="component" value="Unassembled WGS sequence"/>
</dbReference>
<dbReference type="Gene3D" id="3.40.50.2000">
    <property type="entry name" value="Glycogen Phosphorylase B"/>
    <property type="match status" value="2"/>
</dbReference>
<accession>A0ABW3NLX4</accession>
<evidence type="ECO:0000259" key="1">
    <source>
        <dbReference type="Pfam" id="PF00534"/>
    </source>
</evidence>
<comment type="caution">
    <text evidence="2">The sequence shown here is derived from an EMBL/GenBank/DDBJ whole genome shotgun (WGS) entry which is preliminary data.</text>
</comment>
<dbReference type="Pfam" id="PF00534">
    <property type="entry name" value="Glycos_transf_1"/>
    <property type="match status" value="1"/>
</dbReference>
<dbReference type="PANTHER" id="PTHR12526:SF630">
    <property type="entry name" value="GLYCOSYLTRANSFERASE"/>
    <property type="match status" value="1"/>
</dbReference>
<reference evidence="3" key="1">
    <citation type="journal article" date="2019" name="Int. J. Syst. Evol. Microbiol.">
        <title>The Global Catalogue of Microorganisms (GCM) 10K type strain sequencing project: providing services to taxonomists for standard genome sequencing and annotation.</title>
        <authorList>
            <consortium name="The Broad Institute Genomics Platform"/>
            <consortium name="The Broad Institute Genome Sequencing Center for Infectious Disease"/>
            <person name="Wu L."/>
            <person name="Ma J."/>
        </authorList>
    </citation>
    <scope>NUCLEOTIDE SEQUENCE [LARGE SCALE GENOMIC DNA]</scope>
    <source>
        <strain evidence="3">CCUG 64793</strain>
    </source>
</reference>
<dbReference type="InterPro" id="IPR001296">
    <property type="entry name" value="Glyco_trans_1"/>
</dbReference>
<dbReference type="EC" id="2.4.-.-" evidence="2"/>
<gene>
    <name evidence="2" type="ORF">ACFQ3Q_00685</name>
</gene>
<name>A0ABW3NLX4_9FLAO</name>
<sequence>MKNILVVVPDDRLGGAEQYLKNISYYHLEAKNKVYVVFLKRQMSGQWMDLKDLGDVKFYYSNSATELSGIGSTILNVLKIKSITFDYIYTSHLHTTSFVGFLIRFGLVKKKYFIGRESTTIFHRFKGKQLFIFKMLYRLGYPSLDLLINQTQVMRDQLIEGLPWIERKTKLVVIPNPINLRAIQNIPVPKHLVHPREFIVSAGRLIPEKGYDILIDSFKEISKEYPELDLVILGEGHKRPELEEQIRSLGLQNKVILKGHVDNVYAYFKQAKLCVVSSRVEGFPNVLLQMMSQNNRVVSTKCAGGIDELSGIICVKTDDEEAIRLGVKNVLENDLNKNQIVFSQQLEERSLESFQSKLQEFLICE</sequence>
<organism evidence="2 3">
    <name type="scientific">Salegentibacter chungangensis</name>
    <dbReference type="NCBI Taxonomy" id="1335724"/>
    <lineage>
        <taxon>Bacteria</taxon>
        <taxon>Pseudomonadati</taxon>
        <taxon>Bacteroidota</taxon>
        <taxon>Flavobacteriia</taxon>
        <taxon>Flavobacteriales</taxon>
        <taxon>Flavobacteriaceae</taxon>
        <taxon>Salegentibacter</taxon>
    </lineage>
</organism>
<dbReference type="PANTHER" id="PTHR12526">
    <property type="entry name" value="GLYCOSYLTRANSFERASE"/>
    <property type="match status" value="1"/>
</dbReference>
<dbReference type="RefSeq" id="WP_380741938.1">
    <property type="nucleotide sequence ID" value="NZ_JBHTLI010000001.1"/>
</dbReference>